<evidence type="ECO:0000313" key="2">
    <source>
        <dbReference type="Proteomes" id="UP000651668"/>
    </source>
</evidence>
<dbReference type="Proteomes" id="UP000651668">
    <property type="component" value="Unassembled WGS sequence"/>
</dbReference>
<accession>A0A916XB57</accession>
<evidence type="ECO:0008006" key="3">
    <source>
        <dbReference type="Google" id="ProtNLM"/>
    </source>
</evidence>
<keyword evidence="2" id="KW-1185">Reference proteome</keyword>
<evidence type="ECO:0000313" key="1">
    <source>
        <dbReference type="EMBL" id="GGC58774.1"/>
    </source>
</evidence>
<dbReference type="RefSeq" id="WP_188625805.1">
    <property type="nucleotide sequence ID" value="NZ_BMIL01000003.1"/>
</dbReference>
<sequence length="280" mass="29756">MNFLNILNEIEKVDGEIYERISPRRAAMKDFFSFGKKVAAASVPLAVGTMFKKAYGQTASPAIINALNIGLAIEHFSAAFYTRGFSEAAFGSGSTAAADKAAIGIIRDHELGHVKFLQDTIKAAGGTPVGVGSYDYTGNKEFSEPFKNFRSFLQIAQGLEDTGLRATKGVAGDLLGSPYLSAALGMHAVEARHSTKIRLMRISRGQSGTLQPWISLNDETDGRLGQGAYAGEENVQQAGNTITGINGNSAVDSARASEAFDEPITVAALRTVLGQFKVNI</sequence>
<reference evidence="1" key="1">
    <citation type="journal article" date="2014" name="Int. J. Syst. Evol. Microbiol.">
        <title>Complete genome sequence of Corynebacterium casei LMG S-19264T (=DSM 44701T), isolated from a smear-ripened cheese.</title>
        <authorList>
            <consortium name="US DOE Joint Genome Institute (JGI-PGF)"/>
            <person name="Walter F."/>
            <person name="Albersmeier A."/>
            <person name="Kalinowski J."/>
            <person name="Ruckert C."/>
        </authorList>
    </citation>
    <scope>NUCLEOTIDE SEQUENCE</scope>
    <source>
        <strain evidence="1">CGMCC 1.15343</strain>
    </source>
</reference>
<dbReference type="Pfam" id="PF13668">
    <property type="entry name" value="Ferritin_2"/>
    <property type="match status" value="1"/>
</dbReference>
<dbReference type="EMBL" id="BMIL01000003">
    <property type="protein sequence ID" value="GGC58774.1"/>
    <property type="molecule type" value="Genomic_DNA"/>
</dbReference>
<organism evidence="1 2">
    <name type="scientific">Pedobacter quisquiliarum</name>
    <dbReference type="NCBI Taxonomy" id="1834438"/>
    <lineage>
        <taxon>Bacteria</taxon>
        <taxon>Pseudomonadati</taxon>
        <taxon>Bacteroidota</taxon>
        <taxon>Sphingobacteriia</taxon>
        <taxon>Sphingobacteriales</taxon>
        <taxon>Sphingobacteriaceae</taxon>
        <taxon>Pedobacter</taxon>
    </lineage>
</organism>
<protein>
    <recommendedName>
        <fullName evidence="3">Ferritin-like domain-containing protein</fullName>
    </recommendedName>
</protein>
<gene>
    <name evidence="1" type="ORF">GCM10011387_10510</name>
</gene>
<dbReference type="AlphaFoldDB" id="A0A916XB57"/>
<reference evidence="1" key="2">
    <citation type="submission" date="2020-09" db="EMBL/GenBank/DDBJ databases">
        <authorList>
            <person name="Sun Q."/>
            <person name="Zhou Y."/>
        </authorList>
    </citation>
    <scope>NUCLEOTIDE SEQUENCE</scope>
    <source>
        <strain evidence="1">CGMCC 1.15343</strain>
    </source>
</reference>
<comment type="caution">
    <text evidence="1">The sequence shown here is derived from an EMBL/GenBank/DDBJ whole genome shotgun (WGS) entry which is preliminary data.</text>
</comment>
<dbReference type="SUPFAM" id="SSF47240">
    <property type="entry name" value="Ferritin-like"/>
    <property type="match status" value="1"/>
</dbReference>
<proteinExistence type="predicted"/>
<name>A0A916XB57_9SPHI</name>
<dbReference type="InterPro" id="IPR009078">
    <property type="entry name" value="Ferritin-like_SF"/>
</dbReference>